<protein>
    <recommendedName>
        <fullName evidence="4">Solute-binding protein family 3/N-terminal domain-containing protein</fullName>
    </recommendedName>
</protein>
<evidence type="ECO:0000313" key="2">
    <source>
        <dbReference type="EMBL" id="CAH9052044.1"/>
    </source>
</evidence>
<reference evidence="2" key="1">
    <citation type="submission" date="2022-07" db="EMBL/GenBank/DDBJ databases">
        <authorList>
            <person name="Criscuolo A."/>
        </authorList>
    </citation>
    <scope>NUCLEOTIDE SEQUENCE</scope>
    <source>
        <strain evidence="2">CIP111854</strain>
    </source>
</reference>
<name>A0A9W4QTH8_9GAMM</name>
<sequence>MHLILILLFTLYSTAVNATEVSITIEKDIYHYAQIILGDQSVHDIKDFNHPLCQRDVVEFVLIQKALKLGGIDLKFNFHLGNYDARNIKLLINGLLLVGFDTIWLQTAKKYSSKLYISDPIIRKGEYVAGVYTKKNNLKAMKDKIDNGLSKVTFVSSSAWHADWHTLKALKPKSLVDESDWIVMAKMVSRGWVDAMLVPFNNQIPFQYSGNGYSIEAINGIKVPLQDSRHFAVSRSHPLAEQTFLALQSGIKKLRAQGFIEQAYRQCGFFNDTVNDWRAILPQNTPE</sequence>
<keyword evidence="3" id="KW-1185">Reference proteome</keyword>
<dbReference type="EMBL" id="CAMAPC010000002">
    <property type="protein sequence ID" value="CAH9052044.1"/>
    <property type="molecule type" value="Genomic_DNA"/>
</dbReference>
<organism evidence="2 3">
    <name type="scientific">Pseudoalteromonas holothuriae</name>
    <dbReference type="NCBI Taxonomy" id="2963714"/>
    <lineage>
        <taxon>Bacteria</taxon>
        <taxon>Pseudomonadati</taxon>
        <taxon>Pseudomonadota</taxon>
        <taxon>Gammaproteobacteria</taxon>
        <taxon>Alteromonadales</taxon>
        <taxon>Pseudoalteromonadaceae</taxon>
        <taxon>Pseudoalteromonas</taxon>
    </lineage>
</organism>
<evidence type="ECO:0008006" key="4">
    <source>
        <dbReference type="Google" id="ProtNLM"/>
    </source>
</evidence>
<evidence type="ECO:0000256" key="1">
    <source>
        <dbReference type="SAM" id="SignalP"/>
    </source>
</evidence>
<feature type="chain" id="PRO_5040947694" description="Solute-binding protein family 3/N-terminal domain-containing protein" evidence="1">
    <location>
        <begin position="19"/>
        <end position="287"/>
    </location>
</feature>
<dbReference type="AlphaFoldDB" id="A0A9W4QTH8"/>
<dbReference type="Proteomes" id="UP001152467">
    <property type="component" value="Unassembled WGS sequence"/>
</dbReference>
<proteinExistence type="predicted"/>
<keyword evidence="1" id="KW-0732">Signal</keyword>
<accession>A0A9W4QTH8</accession>
<dbReference type="RefSeq" id="WP_261625845.1">
    <property type="nucleotide sequence ID" value="NZ_CAMAPC010000002.1"/>
</dbReference>
<comment type="caution">
    <text evidence="2">The sequence shown here is derived from an EMBL/GenBank/DDBJ whole genome shotgun (WGS) entry which is preliminary data.</text>
</comment>
<evidence type="ECO:0000313" key="3">
    <source>
        <dbReference type="Proteomes" id="UP001152467"/>
    </source>
</evidence>
<gene>
    <name evidence="2" type="ORF">PSECIP111854_00888</name>
</gene>
<feature type="signal peptide" evidence="1">
    <location>
        <begin position="1"/>
        <end position="18"/>
    </location>
</feature>